<evidence type="ECO:0000256" key="1">
    <source>
        <dbReference type="SAM" id="Coils"/>
    </source>
</evidence>
<name>A0A221SKW8_9VIBR</name>
<dbReference type="AlphaFoldDB" id="A0A221SKW8"/>
<keyword evidence="2" id="KW-0472">Membrane</keyword>
<gene>
    <name evidence="4" type="primary">mamY</name>
</gene>
<organism evidence="4">
    <name type="scientific">Vibrio sp. MV-1</name>
    <dbReference type="NCBI Taxonomy" id="632142"/>
    <lineage>
        <taxon>Bacteria</taxon>
        <taxon>Pseudomonadati</taxon>
        <taxon>Pseudomonadota</taxon>
        <taxon>Gammaproteobacteria</taxon>
        <taxon>Vibrionales</taxon>
        <taxon>Vibrionaceae</taxon>
        <taxon>Vibrio</taxon>
    </lineage>
</organism>
<keyword evidence="1" id="KW-0175">Coiled coil</keyword>
<keyword evidence="2" id="KW-1133">Transmembrane helix</keyword>
<proteinExistence type="predicted"/>
<dbReference type="Pfam" id="PF26389">
    <property type="entry name" value="MamY_C"/>
    <property type="match status" value="1"/>
</dbReference>
<evidence type="ECO:0000256" key="2">
    <source>
        <dbReference type="SAM" id="Phobius"/>
    </source>
</evidence>
<accession>A0A221SKW8</accession>
<evidence type="ECO:0000313" key="4">
    <source>
        <dbReference type="EMBL" id="ASN76803.1"/>
    </source>
</evidence>
<feature type="coiled-coil region" evidence="1">
    <location>
        <begin position="264"/>
        <end position="291"/>
    </location>
</feature>
<dbReference type="EMBL" id="EU882844">
    <property type="protein sequence ID" value="ASN76803.1"/>
    <property type="molecule type" value="Genomic_DNA"/>
</dbReference>
<feature type="transmembrane region" description="Helical" evidence="2">
    <location>
        <begin position="46"/>
        <end position="66"/>
    </location>
</feature>
<protein>
    <submittedName>
        <fullName evidence="4">MamY</fullName>
    </submittedName>
</protein>
<feature type="domain" description="Liposome tubulation protein MamY C-terminal" evidence="3">
    <location>
        <begin position="190"/>
        <end position="320"/>
    </location>
</feature>
<dbReference type="InterPro" id="IPR058756">
    <property type="entry name" value="MamY_C"/>
</dbReference>
<evidence type="ECO:0000259" key="3">
    <source>
        <dbReference type="Pfam" id="PF26389"/>
    </source>
</evidence>
<feature type="transmembrane region" description="Helical" evidence="2">
    <location>
        <begin position="12"/>
        <end position="34"/>
    </location>
</feature>
<reference evidence="4" key="1">
    <citation type="submission" date="2008-07" db="EMBL/GenBank/DDBJ databases">
        <title>Analysis of genes from marine vibrio MV-1 putatively involved in magnetosome formation.</title>
        <authorList>
            <person name="Trubitsyn D."/>
            <person name="French C."/>
            <person name="Staniland S."/>
            <person name="Ward B."/>
        </authorList>
    </citation>
    <scope>NUCLEOTIDE SEQUENCE</scope>
    <source>
        <strain evidence="4">MV-1</strain>
    </source>
</reference>
<sequence length="333" mass="36695">MNSIFQDARFQRTVVIPSGIWVLICGVYVSLSIGWGNLSAFLTNELVVLVMGLILPIMLFVMLFGIGRSSIVSEDLAEQVSQQSKKLDDLSVTLGLVSKALEQQSDTIQGTLLNGVEKLEESQRVMSQSGTKELMQLSSAVDRLPGLLKDQGVGINTLTVSLGGLRDKIDRIVAQTATGDNTLDLNEIHQQTALLGFVNTILNDLNVATTRILVRLMESEGRQKHEVKDFIQGLLSAYSVGDRGVFFSVLQHQMANNMERIVGLQAMVGEREDARRDMAKIIREIRQITSLVTKIDDKDMAKTICDITVLESLEKLLGTYFNLDGSSKDTAVY</sequence>
<keyword evidence="2" id="KW-0812">Transmembrane</keyword>